<keyword evidence="4" id="KW-1185">Reference proteome</keyword>
<evidence type="ECO:0000313" key="3">
    <source>
        <dbReference type="EMBL" id="MBM7620967.1"/>
    </source>
</evidence>
<dbReference type="Proteomes" id="UP000737402">
    <property type="component" value="Unassembled WGS sequence"/>
</dbReference>
<dbReference type="Pfam" id="PF12685">
    <property type="entry name" value="SpoIIIAH"/>
    <property type="match status" value="1"/>
</dbReference>
<reference evidence="3 4" key="1">
    <citation type="submission" date="2021-01" db="EMBL/GenBank/DDBJ databases">
        <title>Genomic Encyclopedia of Type Strains, Phase IV (KMG-IV): sequencing the most valuable type-strain genomes for metagenomic binning, comparative biology and taxonomic classification.</title>
        <authorList>
            <person name="Goeker M."/>
        </authorList>
    </citation>
    <scope>NUCLEOTIDE SEQUENCE [LARGE SCALE GENOMIC DNA]</scope>
    <source>
        <strain evidence="3 4">DSM 25879</strain>
    </source>
</reference>
<keyword evidence="2" id="KW-0472">Membrane</keyword>
<keyword evidence="2" id="KW-1133">Transmembrane helix</keyword>
<dbReference type="RefSeq" id="WP_204417362.1">
    <property type="nucleotide sequence ID" value="NZ_JAFBED010000006.1"/>
</dbReference>
<keyword evidence="2" id="KW-0812">Transmembrane</keyword>
<evidence type="ECO:0000256" key="1">
    <source>
        <dbReference type="SAM" id="MobiDB-lite"/>
    </source>
</evidence>
<feature type="compositionally biased region" description="Acidic residues" evidence="1">
    <location>
        <begin position="45"/>
        <end position="71"/>
    </location>
</feature>
<protein>
    <submittedName>
        <fullName evidence="3">Stage III sporulation protein AH</fullName>
    </submittedName>
</protein>
<gene>
    <name evidence="3" type="ORF">JOC95_002840</name>
</gene>
<feature type="transmembrane region" description="Helical" evidence="2">
    <location>
        <begin position="7"/>
        <end position="26"/>
    </location>
</feature>
<proteinExistence type="predicted"/>
<accession>A0ABS2P1Y1</accession>
<feature type="region of interest" description="Disordered" evidence="1">
    <location>
        <begin position="37"/>
        <end position="71"/>
    </location>
</feature>
<organism evidence="3 4">
    <name type="scientific">Sutcliffiella tianshenii</name>
    <dbReference type="NCBI Taxonomy" id="1463404"/>
    <lineage>
        <taxon>Bacteria</taxon>
        <taxon>Bacillati</taxon>
        <taxon>Bacillota</taxon>
        <taxon>Bacilli</taxon>
        <taxon>Bacillales</taxon>
        <taxon>Bacillaceae</taxon>
        <taxon>Sutcliffiella</taxon>
    </lineage>
</organism>
<name>A0ABS2P1Y1_9BACI</name>
<dbReference type="EMBL" id="JAFBED010000006">
    <property type="protein sequence ID" value="MBM7620967.1"/>
    <property type="molecule type" value="Genomic_DNA"/>
</dbReference>
<evidence type="ECO:0000313" key="4">
    <source>
        <dbReference type="Proteomes" id="UP000737402"/>
    </source>
</evidence>
<sequence length="203" mass="22632">MLLKKQTVWLLTMLSLVFVLSVYYFLGNQEADNMATDVPGIGEEAGNEEPADGEEGTAGTDGEEAEGTEEEGNEVVNYISGDEAFTELRLELENVRSQQRADLNEQMANTDLPAEEISKARDELNALNQTTEKELVIETSIKSRKDVEDAIVRVTGDQIKVTVKVNGEHNPQMVNEIYHIVRSEFTDVRNENIAFDFATSNNE</sequence>
<evidence type="ECO:0000256" key="2">
    <source>
        <dbReference type="SAM" id="Phobius"/>
    </source>
</evidence>
<dbReference type="Gene3D" id="1.10.287.4300">
    <property type="entry name" value="Stage III sporulation protein AH-like"/>
    <property type="match status" value="1"/>
</dbReference>
<dbReference type="InterPro" id="IPR024232">
    <property type="entry name" value="SpoIIIAH"/>
</dbReference>
<dbReference type="InterPro" id="IPR038503">
    <property type="entry name" value="SpoIIIAH_sf"/>
</dbReference>
<comment type="caution">
    <text evidence="3">The sequence shown here is derived from an EMBL/GenBank/DDBJ whole genome shotgun (WGS) entry which is preliminary data.</text>
</comment>